<dbReference type="CDD" id="cd19677">
    <property type="entry name" value="UBR-box_UBR7"/>
    <property type="match status" value="1"/>
</dbReference>
<feature type="region of interest" description="Disordered" evidence="5">
    <location>
        <begin position="264"/>
        <end position="290"/>
    </location>
</feature>
<gene>
    <name evidence="7" type="ORF">JTE90_015920</name>
</gene>
<feature type="region of interest" description="Disordered" evidence="5">
    <location>
        <begin position="200"/>
        <end position="232"/>
    </location>
</feature>
<dbReference type="GO" id="GO:0008270">
    <property type="term" value="F:zinc ion binding"/>
    <property type="evidence" value="ECO:0007669"/>
    <property type="project" value="UniProtKB-KW"/>
</dbReference>
<dbReference type="InterPro" id="IPR011011">
    <property type="entry name" value="Znf_FYVE_PHD"/>
</dbReference>
<keyword evidence="3" id="KW-0862">Zinc</keyword>
<dbReference type="InterPro" id="IPR013083">
    <property type="entry name" value="Znf_RING/FYVE/PHD"/>
</dbReference>
<comment type="caution">
    <text evidence="7">The sequence shown here is derived from an EMBL/GenBank/DDBJ whole genome shotgun (WGS) entry which is preliminary data.</text>
</comment>
<proteinExistence type="predicted"/>
<organism evidence="7 8">
    <name type="scientific">Oedothorax gibbosus</name>
    <dbReference type="NCBI Taxonomy" id="931172"/>
    <lineage>
        <taxon>Eukaryota</taxon>
        <taxon>Metazoa</taxon>
        <taxon>Ecdysozoa</taxon>
        <taxon>Arthropoda</taxon>
        <taxon>Chelicerata</taxon>
        <taxon>Arachnida</taxon>
        <taxon>Araneae</taxon>
        <taxon>Araneomorphae</taxon>
        <taxon>Entelegynae</taxon>
        <taxon>Araneoidea</taxon>
        <taxon>Linyphiidae</taxon>
        <taxon>Erigoninae</taxon>
        <taxon>Oedothorax</taxon>
    </lineage>
</organism>
<dbReference type="SMART" id="SM00396">
    <property type="entry name" value="ZnF_UBR1"/>
    <property type="match status" value="1"/>
</dbReference>
<feature type="domain" description="UBR-type" evidence="6">
    <location>
        <begin position="39"/>
        <end position="109"/>
    </location>
</feature>
<dbReference type="Gene3D" id="3.30.40.10">
    <property type="entry name" value="Zinc/RING finger domain, C3HC4 (zinc finger)"/>
    <property type="match status" value="1"/>
</dbReference>
<keyword evidence="1" id="KW-0479">Metal-binding</keyword>
<evidence type="ECO:0000313" key="7">
    <source>
        <dbReference type="EMBL" id="KAG8178550.1"/>
    </source>
</evidence>
<dbReference type="EMBL" id="JAFNEN010000686">
    <property type="protein sequence ID" value="KAG8178550.1"/>
    <property type="molecule type" value="Genomic_DNA"/>
</dbReference>
<dbReference type="GO" id="GO:0005737">
    <property type="term" value="C:cytoplasm"/>
    <property type="evidence" value="ECO:0007669"/>
    <property type="project" value="TreeGrafter"/>
</dbReference>
<dbReference type="PANTHER" id="PTHR13513:SF9">
    <property type="entry name" value="E3 UBIQUITIN-PROTEIN LIGASE UBR7-RELATED"/>
    <property type="match status" value="1"/>
</dbReference>
<dbReference type="Proteomes" id="UP000827092">
    <property type="component" value="Unassembled WGS sequence"/>
</dbReference>
<feature type="zinc finger region" description="UBR-type" evidence="4">
    <location>
        <begin position="39"/>
        <end position="109"/>
    </location>
</feature>
<name>A0AAV6U4T5_9ARAC</name>
<keyword evidence="8" id="KW-1185">Reference proteome</keyword>
<dbReference type="Pfam" id="PF02207">
    <property type="entry name" value="zf-UBR"/>
    <property type="match status" value="1"/>
</dbReference>
<protein>
    <recommendedName>
        <fullName evidence="6">UBR-type domain-containing protein</fullName>
    </recommendedName>
</protein>
<dbReference type="AlphaFoldDB" id="A0AAV6U4T5"/>
<dbReference type="InterPro" id="IPR047506">
    <property type="entry name" value="UBR7-like_UBR-box"/>
</dbReference>
<reference evidence="7 8" key="1">
    <citation type="journal article" date="2022" name="Nat. Ecol. Evol.">
        <title>A masculinizing supergene underlies an exaggerated male reproductive morph in a spider.</title>
        <authorList>
            <person name="Hendrickx F."/>
            <person name="De Corte Z."/>
            <person name="Sonet G."/>
            <person name="Van Belleghem S.M."/>
            <person name="Kostlbacher S."/>
            <person name="Vangestel C."/>
        </authorList>
    </citation>
    <scope>NUCLEOTIDE SEQUENCE [LARGE SCALE GENOMIC DNA]</scope>
    <source>
        <strain evidence="7">W744_W776</strain>
    </source>
</reference>
<evidence type="ECO:0000256" key="4">
    <source>
        <dbReference type="PROSITE-ProRule" id="PRU00508"/>
    </source>
</evidence>
<feature type="compositionally biased region" description="Basic and acidic residues" evidence="5">
    <location>
        <begin position="200"/>
        <end position="209"/>
    </location>
</feature>
<evidence type="ECO:0000259" key="6">
    <source>
        <dbReference type="PROSITE" id="PS51157"/>
    </source>
</evidence>
<dbReference type="GO" id="GO:0061630">
    <property type="term" value="F:ubiquitin protein ligase activity"/>
    <property type="evidence" value="ECO:0007669"/>
    <property type="project" value="InterPro"/>
</dbReference>
<evidence type="ECO:0000256" key="2">
    <source>
        <dbReference type="ARBA" id="ARBA00022771"/>
    </source>
</evidence>
<evidence type="ECO:0000256" key="3">
    <source>
        <dbReference type="ARBA" id="ARBA00022833"/>
    </source>
</evidence>
<evidence type="ECO:0000256" key="5">
    <source>
        <dbReference type="SAM" id="MobiDB-lite"/>
    </source>
</evidence>
<dbReference type="SUPFAM" id="SSF57903">
    <property type="entry name" value="FYVE/PHD zinc finger"/>
    <property type="match status" value="1"/>
</dbReference>
<evidence type="ECO:0000256" key="1">
    <source>
        <dbReference type="ARBA" id="ARBA00022723"/>
    </source>
</evidence>
<evidence type="ECO:0000313" key="8">
    <source>
        <dbReference type="Proteomes" id="UP000827092"/>
    </source>
</evidence>
<accession>A0AAV6U4T5</accession>
<dbReference type="InterPro" id="IPR003126">
    <property type="entry name" value="Znf_UBR"/>
</dbReference>
<dbReference type="CDD" id="cd15542">
    <property type="entry name" value="PHD_UBR7"/>
    <property type="match status" value="1"/>
</dbReference>
<keyword evidence="2" id="KW-0863">Zinc-finger</keyword>
<dbReference type="PANTHER" id="PTHR13513">
    <property type="entry name" value="E3 UBIQUITIN-PROTEIN LIGASE UBR7"/>
    <property type="match status" value="1"/>
</dbReference>
<sequence length="459" mass="51645">MAESSNSNTETELTMCDVLQEEQELEEDANAVLGGSDDTNCSYDQGYVPRQALYACKTCSINGEAGVCLACCYACHDGHEVVELYTKRNFRCDCGNSKFNDTTCKLNGKKDSLNTKNKYNHNFKGLYCSCSRPYPDLEDDTPDEMIQCVFCEDWYHGRHLGSSVPDDYFEMICEQCMQLHKFLYSYLDKYNVIVDVVNTPKKEPKDSKSPAKGKSPRKTNLASPLNKATGADTKPIDVIVEESTANEVPVNNKNDVMAEKNSIESQMTPDPANSIEKNNHNSNSAKDHIGVNGKTSMEIVKTEASGSVKDEPVQNGDSNGVCLLKNLNNQPATSTGSAFWPENWRKELCRCSNCMTIYTKHNSEFLLDSNDTIQAYEERGKNVASRSQYDKGLDALSQLDRVKQMEAVRAYTSMKGELKEYLKEFADNKKTVCEKDIKEFFERMAKRKKLNNGVPHYCR</sequence>
<dbReference type="PROSITE" id="PS51157">
    <property type="entry name" value="ZF_UBR"/>
    <property type="match status" value="1"/>
</dbReference>
<dbReference type="InterPro" id="IPR040204">
    <property type="entry name" value="UBR7"/>
</dbReference>